<dbReference type="RefSeq" id="XP_043140507.1">
    <property type="nucleotide sequence ID" value="XM_043283204.1"/>
</dbReference>
<dbReference type="Proteomes" id="UP000637239">
    <property type="component" value="Chromosome 7"/>
</dbReference>
<organism evidence="1 2">
    <name type="scientific">Aspergillus chevalieri</name>
    <name type="common">Eurotium chevalieri</name>
    <dbReference type="NCBI Taxonomy" id="182096"/>
    <lineage>
        <taxon>Eukaryota</taxon>
        <taxon>Fungi</taxon>
        <taxon>Dikarya</taxon>
        <taxon>Ascomycota</taxon>
        <taxon>Pezizomycotina</taxon>
        <taxon>Eurotiomycetes</taxon>
        <taxon>Eurotiomycetidae</taxon>
        <taxon>Eurotiales</taxon>
        <taxon>Aspergillaceae</taxon>
        <taxon>Aspergillus</taxon>
        <taxon>Aspergillus subgen. Aspergillus</taxon>
    </lineage>
</organism>
<accession>A0A7R7ZRD9</accession>
<dbReference type="EMBL" id="AP024422">
    <property type="protein sequence ID" value="BCR91985.1"/>
    <property type="molecule type" value="Genomic_DNA"/>
</dbReference>
<evidence type="ECO:0000313" key="1">
    <source>
        <dbReference type="EMBL" id="BCR91985.1"/>
    </source>
</evidence>
<name>A0A7R7ZRD9_ASPCH</name>
<sequence>MNVEASTTAGGDGARKAVRDSILTLRKQGKSNTFSGIAIDPETGNTSPCDELWIPFEKVFRRSPEGKEKDFVMDREQLLDEAENLWGSIKT</sequence>
<evidence type="ECO:0000313" key="2">
    <source>
        <dbReference type="Proteomes" id="UP000637239"/>
    </source>
</evidence>
<reference evidence="1" key="2">
    <citation type="submission" date="2021-02" db="EMBL/GenBank/DDBJ databases">
        <title>Aspergillus chevalieri M1 genome sequence.</title>
        <authorList>
            <person name="Kadooka C."/>
            <person name="Mori K."/>
            <person name="Futagami T."/>
        </authorList>
    </citation>
    <scope>NUCLEOTIDE SEQUENCE</scope>
    <source>
        <strain evidence="1">M1</strain>
    </source>
</reference>
<keyword evidence="2" id="KW-1185">Reference proteome</keyword>
<dbReference type="AlphaFoldDB" id="A0A7R7ZRD9"/>
<proteinExistence type="predicted"/>
<reference evidence="1" key="1">
    <citation type="submission" date="2021-01" db="EMBL/GenBank/DDBJ databases">
        <authorList>
            <consortium name="Aspergillus chevalieri M1 genome sequencing consortium"/>
            <person name="Kazuki M."/>
            <person name="Futagami T."/>
        </authorList>
    </citation>
    <scope>NUCLEOTIDE SEQUENCE</scope>
    <source>
        <strain evidence="1">M1</strain>
    </source>
</reference>
<protein>
    <submittedName>
        <fullName evidence="1">Uncharacterized protein</fullName>
    </submittedName>
</protein>
<dbReference type="GeneID" id="66986343"/>
<gene>
    <name evidence="1" type="ORF">ACHE_70828A</name>
</gene>
<dbReference type="KEGG" id="ache:ACHE_70828A"/>